<dbReference type="EMBL" id="JACGWT010000001">
    <property type="protein sequence ID" value="MBA8793042.1"/>
    <property type="molecule type" value="Genomic_DNA"/>
</dbReference>
<keyword evidence="1" id="KW-0479">Metal-binding</keyword>
<gene>
    <name evidence="3" type="ORF">FHX74_000636</name>
</gene>
<comment type="caution">
    <text evidence="3">The sequence shown here is derived from an EMBL/GenBank/DDBJ whole genome shotgun (WGS) entry which is preliminary data.</text>
</comment>
<sequence>MLSGPGAGAAGVPLIGLAHGSRHPDAAASLERLLAAVARVAPVPVQPAYLDLLEPDLPAAAAALAAAGHRRAVAVPLLFTSAFHATVDVPQSAQEAIAGTGLDLRIAPILGTGDDAAALLDRVLTELPADPGAEVLLYAVGSSDEAANDAVRALAARLTALRGAPVRAAFGTRPPRGVELLEARLADPLRTRPLVVVPLFTAPGLLLDPMTAAAREHGVPITGPLEGRLAALVLDRYRQALG</sequence>
<dbReference type="AlphaFoldDB" id="A0A7W3IPV0"/>
<dbReference type="Pfam" id="PF01903">
    <property type="entry name" value="CbiX"/>
    <property type="match status" value="1"/>
</dbReference>
<dbReference type="Proteomes" id="UP000523079">
    <property type="component" value="Unassembled WGS sequence"/>
</dbReference>
<name>A0A7W3IPV0_9ACTN</name>
<accession>A0A7W3IPV0</accession>
<dbReference type="InterPro" id="IPR050963">
    <property type="entry name" value="Sirohydro_Cobaltochel/CbiX"/>
</dbReference>
<dbReference type="CDD" id="cd03416">
    <property type="entry name" value="CbiX_SirB_N"/>
    <property type="match status" value="1"/>
</dbReference>
<dbReference type="Gene3D" id="3.40.50.1400">
    <property type="match status" value="2"/>
</dbReference>
<dbReference type="InterPro" id="IPR002762">
    <property type="entry name" value="CbiX-like"/>
</dbReference>
<organism evidence="3 4">
    <name type="scientific">Microlunatus kandeliicorticis</name>
    <dbReference type="NCBI Taxonomy" id="1759536"/>
    <lineage>
        <taxon>Bacteria</taxon>
        <taxon>Bacillati</taxon>
        <taxon>Actinomycetota</taxon>
        <taxon>Actinomycetes</taxon>
        <taxon>Propionibacteriales</taxon>
        <taxon>Propionibacteriaceae</taxon>
        <taxon>Microlunatus</taxon>
    </lineage>
</organism>
<keyword evidence="2" id="KW-0456">Lyase</keyword>
<evidence type="ECO:0000313" key="4">
    <source>
        <dbReference type="Proteomes" id="UP000523079"/>
    </source>
</evidence>
<dbReference type="GO" id="GO:0016829">
    <property type="term" value="F:lyase activity"/>
    <property type="evidence" value="ECO:0007669"/>
    <property type="project" value="UniProtKB-KW"/>
</dbReference>
<dbReference type="RefSeq" id="WP_182558602.1">
    <property type="nucleotide sequence ID" value="NZ_JACGWT010000001.1"/>
</dbReference>
<dbReference type="PANTHER" id="PTHR33542:SF5">
    <property type="entry name" value="FERROCHELATASE CHE1"/>
    <property type="match status" value="1"/>
</dbReference>
<evidence type="ECO:0000313" key="3">
    <source>
        <dbReference type="EMBL" id="MBA8793042.1"/>
    </source>
</evidence>
<evidence type="ECO:0000256" key="1">
    <source>
        <dbReference type="ARBA" id="ARBA00022723"/>
    </source>
</evidence>
<dbReference type="SUPFAM" id="SSF53800">
    <property type="entry name" value="Chelatase"/>
    <property type="match status" value="1"/>
</dbReference>
<dbReference type="PANTHER" id="PTHR33542">
    <property type="entry name" value="SIROHYDROCHLORIN FERROCHELATASE, CHLOROPLASTIC"/>
    <property type="match status" value="1"/>
</dbReference>
<proteinExistence type="predicted"/>
<evidence type="ECO:0000256" key="2">
    <source>
        <dbReference type="ARBA" id="ARBA00023239"/>
    </source>
</evidence>
<protein>
    <submittedName>
        <fullName evidence="3">Sirohydrochlorin ferrochelatase</fullName>
    </submittedName>
</protein>
<reference evidence="3 4" key="1">
    <citation type="submission" date="2020-07" db="EMBL/GenBank/DDBJ databases">
        <title>Sequencing the genomes of 1000 actinobacteria strains.</title>
        <authorList>
            <person name="Klenk H.-P."/>
        </authorList>
    </citation>
    <scope>NUCLEOTIDE SEQUENCE [LARGE SCALE GENOMIC DNA]</scope>
    <source>
        <strain evidence="3 4">DSM 100723</strain>
    </source>
</reference>
<keyword evidence="4" id="KW-1185">Reference proteome</keyword>
<dbReference type="GO" id="GO:0046872">
    <property type="term" value="F:metal ion binding"/>
    <property type="evidence" value="ECO:0007669"/>
    <property type="project" value="UniProtKB-KW"/>
</dbReference>